<feature type="transmembrane region" description="Helical" evidence="7">
    <location>
        <begin position="484"/>
        <end position="503"/>
    </location>
</feature>
<protein>
    <submittedName>
        <fullName evidence="9">MFS transporter, sugar porter (SP) family</fullName>
    </submittedName>
</protein>
<feature type="transmembrane region" description="Helical" evidence="7">
    <location>
        <begin position="12"/>
        <end position="33"/>
    </location>
</feature>
<dbReference type="GO" id="GO:0016020">
    <property type="term" value="C:membrane"/>
    <property type="evidence" value="ECO:0007669"/>
    <property type="project" value="UniProtKB-SubCell"/>
</dbReference>
<dbReference type="Pfam" id="PF00083">
    <property type="entry name" value="Sugar_tr"/>
    <property type="match status" value="2"/>
</dbReference>
<keyword evidence="10" id="KW-1185">Reference proteome</keyword>
<dbReference type="eggNOG" id="COG2814">
    <property type="taxonomic scope" value="Bacteria"/>
</dbReference>
<dbReference type="InterPro" id="IPR005829">
    <property type="entry name" value="Sugar_transporter_CS"/>
</dbReference>
<evidence type="ECO:0000256" key="7">
    <source>
        <dbReference type="SAM" id="Phobius"/>
    </source>
</evidence>
<dbReference type="PANTHER" id="PTHR48023:SF4">
    <property type="entry name" value="D-XYLOSE-PROTON SYMPORTER-LIKE 2"/>
    <property type="match status" value="1"/>
</dbReference>
<feature type="transmembrane region" description="Helical" evidence="7">
    <location>
        <begin position="177"/>
        <end position="198"/>
    </location>
</feature>
<evidence type="ECO:0000256" key="3">
    <source>
        <dbReference type="ARBA" id="ARBA00022448"/>
    </source>
</evidence>
<feature type="transmembrane region" description="Helical" evidence="7">
    <location>
        <begin position="45"/>
        <end position="65"/>
    </location>
</feature>
<dbReference type="SUPFAM" id="SSF103473">
    <property type="entry name" value="MFS general substrate transporter"/>
    <property type="match status" value="1"/>
</dbReference>
<feature type="transmembrane region" description="Helical" evidence="7">
    <location>
        <begin position="303"/>
        <end position="321"/>
    </location>
</feature>
<comment type="subcellular location">
    <subcellularLocation>
        <location evidence="1">Membrane</location>
        <topology evidence="1">Multi-pass membrane protein</topology>
    </subcellularLocation>
</comment>
<keyword evidence="6 7" id="KW-0472">Membrane</keyword>
<keyword evidence="5 7" id="KW-1133">Transmembrane helix</keyword>
<reference evidence="10" key="1">
    <citation type="submission" date="2016-10" db="EMBL/GenBank/DDBJ databases">
        <authorList>
            <person name="Varghese N."/>
            <person name="Submissions S."/>
        </authorList>
    </citation>
    <scope>NUCLEOTIDE SEQUENCE [LARGE SCALE GENOMIC DNA]</scope>
    <source>
        <strain evidence="10">DSM 24729</strain>
    </source>
</reference>
<keyword evidence="3" id="KW-0813">Transport</keyword>
<dbReference type="AlphaFoldDB" id="A0A1G7E1E0"/>
<dbReference type="PANTHER" id="PTHR48023">
    <property type="entry name" value="D-XYLOSE-PROTON SYMPORTER-LIKE 2"/>
    <property type="match status" value="1"/>
</dbReference>
<evidence type="ECO:0000313" key="9">
    <source>
        <dbReference type="EMBL" id="SDE57461.1"/>
    </source>
</evidence>
<feature type="transmembrane region" description="Helical" evidence="7">
    <location>
        <begin position="261"/>
        <end position="283"/>
    </location>
</feature>
<feature type="domain" description="Major facilitator superfamily (MFS) profile" evidence="8">
    <location>
        <begin position="11"/>
        <end position="507"/>
    </location>
</feature>
<dbReference type="Gene3D" id="1.20.1250.20">
    <property type="entry name" value="MFS general substrate transporter like domains"/>
    <property type="match status" value="2"/>
</dbReference>
<gene>
    <name evidence="9" type="ORF">SAMN04487992_10225</name>
</gene>
<dbReference type="PROSITE" id="PS00216">
    <property type="entry name" value="SUGAR_TRANSPORT_1"/>
    <property type="match status" value="1"/>
</dbReference>
<feature type="transmembrane region" description="Helical" evidence="7">
    <location>
        <begin position="452"/>
        <end position="472"/>
    </location>
</feature>
<proteinExistence type="inferred from homology"/>
<evidence type="ECO:0000259" key="8">
    <source>
        <dbReference type="PROSITE" id="PS50850"/>
    </source>
</evidence>
<evidence type="ECO:0000256" key="4">
    <source>
        <dbReference type="ARBA" id="ARBA00022692"/>
    </source>
</evidence>
<dbReference type="PRINTS" id="PR00171">
    <property type="entry name" value="SUGRTRNSPORT"/>
</dbReference>
<accession>A0A1G7E1E0</accession>
<dbReference type="RefSeq" id="WP_074537392.1">
    <property type="nucleotide sequence ID" value="NZ_FNBD01000002.1"/>
</dbReference>
<evidence type="ECO:0000256" key="5">
    <source>
        <dbReference type="ARBA" id="ARBA00022989"/>
    </source>
</evidence>
<evidence type="ECO:0000256" key="2">
    <source>
        <dbReference type="ARBA" id="ARBA00010992"/>
    </source>
</evidence>
<dbReference type="InterPro" id="IPR036259">
    <property type="entry name" value="MFS_trans_sf"/>
</dbReference>
<dbReference type="InterPro" id="IPR003663">
    <property type="entry name" value="Sugar/inositol_transpt"/>
</dbReference>
<feature type="transmembrane region" description="Helical" evidence="7">
    <location>
        <begin position="413"/>
        <end position="440"/>
    </location>
</feature>
<dbReference type="InterPro" id="IPR005828">
    <property type="entry name" value="MFS_sugar_transport-like"/>
</dbReference>
<evidence type="ECO:0000256" key="1">
    <source>
        <dbReference type="ARBA" id="ARBA00004141"/>
    </source>
</evidence>
<evidence type="ECO:0000256" key="6">
    <source>
        <dbReference type="ARBA" id="ARBA00023136"/>
    </source>
</evidence>
<dbReference type="InterPro" id="IPR050820">
    <property type="entry name" value="MFS_Sugar_Transporter"/>
</dbReference>
<organism evidence="9 10">
    <name type="scientific">Cellulophaga baltica</name>
    <dbReference type="NCBI Taxonomy" id="76594"/>
    <lineage>
        <taxon>Bacteria</taxon>
        <taxon>Pseudomonadati</taxon>
        <taxon>Bacteroidota</taxon>
        <taxon>Flavobacteriia</taxon>
        <taxon>Flavobacteriales</taxon>
        <taxon>Flavobacteriaceae</taxon>
        <taxon>Cellulophaga</taxon>
    </lineage>
</organism>
<feature type="transmembrane region" description="Helical" evidence="7">
    <location>
        <begin position="102"/>
        <end position="122"/>
    </location>
</feature>
<feature type="transmembrane region" description="Helical" evidence="7">
    <location>
        <begin position="328"/>
        <end position="348"/>
    </location>
</feature>
<dbReference type="GO" id="GO:0022857">
    <property type="term" value="F:transmembrane transporter activity"/>
    <property type="evidence" value="ECO:0007669"/>
    <property type="project" value="InterPro"/>
</dbReference>
<feature type="transmembrane region" description="Helical" evidence="7">
    <location>
        <begin position="77"/>
        <end position="96"/>
    </location>
</feature>
<dbReference type="EMBL" id="FNBD01000002">
    <property type="protein sequence ID" value="SDE57461.1"/>
    <property type="molecule type" value="Genomic_DNA"/>
</dbReference>
<dbReference type="PROSITE" id="PS50850">
    <property type="entry name" value="MFS"/>
    <property type="match status" value="1"/>
</dbReference>
<dbReference type="Proteomes" id="UP000182114">
    <property type="component" value="Unassembled WGS sequence"/>
</dbReference>
<comment type="similarity">
    <text evidence="2">Belongs to the major facilitator superfamily. Sugar transporter (TC 2.A.1.1) family.</text>
</comment>
<name>A0A1G7E1E0_9FLAO</name>
<keyword evidence="4 7" id="KW-0812">Transmembrane</keyword>
<feature type="transmembrane region" description="Helical" evidence="7">
    <location>
        <begin position="134"/>
        <end position="157"/>
    </location>
</feature>
<dbReference type="InterPro" id="IPR020846">
    <property type="entry name" value="MFS_dom"/>
</dbReference>
<evidence type="ECO:0000313" key="10">
    <source>
        <dbReference type="Proteomes" id="UP000182114"/>
    </source>
</evidence>
<sequence>MNSYKKNAYSYALIVAMGGFVFGLDAALISGTVKFISQEFALNDLQLGMVVGAPALGVLLALFFAGYACNKYGRRKTLQIVAALYVLSAIGSAFAPNYISLLSFRFLGGLAFTSISLAAMYIGEIAPPKLRGKLVTMIQINIVIGLSGAYFINYLILQLGLSDTAWIQELNFNENTWRWMLGSEILPAIAWFILLFFVPRSPAWLFYNGKQEDARLTLLKLLPEDEVNEQLLDMEKSMKTSANNRSVFSQLKEIFSKNYRITFIIAFTLAIAQQTSGINAILFYAPTVFEQIGIGTDAAFMQAIWTGLTGLLFTLLGLLLVDKIGRRPMIIGGMVWVVISLGIAYAGFKTATYTLTKEAITEMTQIPNVERLHSMIDIEYDSDIDLKEALIKSLGEKDAREHSSLLIQKSATINAVLVLVGILSFIAAFHFSIGPVMWVLFSEIFPISLRGIAIPFFTLITSTASWLIQMMFPTQLATFGISNTLLFYAATVFIGMLILYRYLIETKNLTIEEIQLKLQNK</sequence>